<organism evidence="1 2">
    <name type="scientific">Clavibacter michiganensis subsp. michiganensis</name>
    <dbReference type="NCBI Taxonomy" id="33013"/>
    <lineage>
        <taxon>Bacteria</taxon>
        <taxon>Bacillati</taxon>
        <taxon>Actinomycetota</taxon>
        <taxon>Actinomycetes</taxon>
        <taxon>Micrococcales</taxon>
        <taxon>Microbacteriaceae</taxon>
        <taxon>Clavibacter</taxon>
    </lineage>
</organism>
<sequence length="73" mass="7903">MTGTPSARILMRLATVATTIDARITTRLTMVGISGAHSMPSPPLTNGSVFSCIAWSTSFTPMKKRMNAMPYLR</sequence>
<dbReference type="EMBL" id="MDHH01000003">
    <property type="protein sequence ID" value="OUE01323.1"/>
    <property type="molecule type" value="Genomic_DNA"/>
</dbReference>
<comment type="caution">
    <text evidence="1">The sequence shown here is derived from an EMBL/GenBank/DDBJ whole genome shotgun (WGS) entry which is preliminary data.</text>
</comment>
<dbReference type="Proteomes" id="UP000195062">
    <property type="component" value="Unassembled WGS sequence"/>
</dbReference>
<accession>A0A251XGK8</accession>
<evidence type="ECO:0000313" key="2">
    <source>
        <dbReference type="Proteomes" id="UP000195062"/>
    </source>
</evidence>
<keyword evidence="2" id="KW-1185">Reference proteome</keyword>
<gene>
    <name evidence="1" type="ORF">CMMCAS07_13520</name>
</gene>
<proteinExistence type="predicted"/>
<dbReference type="AlphaFoldDB" id="A0A251XGK8"/>
<evidence type="ECO:0000313" key="1">
    <source>
        <dbReference type="EMBL" id="OUE01323.1"/>
    </source>
</evidence>
<name>A0A251XGK8_CLAMM</name>
<reference evidence="1 2" key="1">
    <citation type="submission" date="2016-08" db="EMBL/GenBank/DDBJ databases">
        <title>Genome sequence of Clavibacter michiganensis subsp. michiganensis strain CASJ007.</title>
        <authorList>
            <person name="Thapa S.P."/>
            <person name="Coaker G."/>
        </authorList>
    </citation>
    <scope>NUCLEOTIDE SEQUENCE [LARGE SCALE GENOMIC DNA]</scope>
    <source>
        <strain evidence="1">CASJ007</strain>
    </source>
</reference>
<protein>
    <submittedName>
        <fullName evidence="1">Uncharacterized protein</fullName>
    </submittedName>
</protein>